<keyword evidence="2" id="KW-1185">Reference proteome</keyword>
<evidence type="ECO:0000313" key="2">
    <source>
        <dbReference type="Proteomes" id="UP000246635"/>
    </source>
</evidence>
<sequence>MMIDVGGIAAFTLLMLLTFFSGCLQVEVSKKKQIAKHMLTK</sequence>
<organism evidence="1 2">
    <name type="scientific">Paenibacillus cellulosilyticus</name>
    <dbReference type="NCBI Taxonomy" id="375489"/>
    <lineage>
        <taxon>Bacteria</taxon>
        <taxon>Bacillati</taxon>
        <taxon>Bacillota</taxon>
        <taxon>Bacilli</taxon>
        <taxon>Bacillales</taxon>
        <taxon>Paenibacillaceae</taxon>
        <taxon>Paenibacillus</taxon>
    </lineage>
</organism>
<dbReference type="Proteomes" id="UP000246635">
    <property type="component" value="Unassembled WGS sequence"/>
</dbReference>
<accession>A0A2V2YAP5</accession>
<gene>
    <name evidence="1" type="ORF">DFQ01_1544</name>
</gene>
<name>A0A2V2YAP5_9BACL</name>
<evidence type="ECO:0000313" key="1">
    <source>
        <dbReference type="EMBL" id="PWV88405.1"/>
    </source>
</evidence>
<protein>
    <submittedName>
        <fullName evidence="1">Uncharacterized protein</fullName>
    </submittedName>
</protein>
<reference evidence="1 2" key="1">
    <citation type="submission" date="2018-05" db="EMBL/GenBank/DDBJ databases">
        <title>Genomic Encyclopedia of Type Strains, Phase III (KMG-III): the genomes of soil and plant-associated and newly described type strains.</title>
        <authorList>
            <person name="Whitman W."/>
        </authorList>
    </citation>
    <scope>NUCLEOTIDE SEQUENCE [LARGE SCALE GENOMIC DNA]</scope>
    <source>
        <strain evidence="1 2">CECT 5696</strain>
    </source>
</reference>
<proteinExistence type="predicted"/>
<dbReference type="AlphaFoldDB" id="A0A2V2YAP5"/>
<dbReference type="EMBL" id="QGTQ01000054">
    <property type="protein sequence ID" value="PWV88405.1"/>
    <property type="molecule type" value="Genomic_DNA"/>
</dbReference>
<comment type="caution">
    <text evidence="1">The sequence shown here is derived from an EMBL/GenBank/DDBJ whole genome shotgun (WGS) entry which is preliminary data.</text>
</comment>